<evidence type="ECO:0000313" key="3">
    <source>
        <dbReference type="Proteomes" id="UP000189911"/>
    </source>
</evidence>
<accession>A0A1G4KND7</accession>
<dbReference type="OrthoDB" id="4036571at2759"/>
<keyword evidence="3" id="KW-1185">Reference proteome</keyword>
<reference evidence="3" key="1">
    <citation type="submission" date="2016-03" db="EMBL/GenBank/DDBJ databases">
        <authorList>
            <person name="Devillers Hugo."/>
        </authorList>
    </citation>
    <scope>NUCLEOTIDE SEQUENCE [LARGE SCALE GENOMIC DNA]</scope>
</reference>
<feature type="region of interest" description="Disordered" evidence="1">
    <location>
        <begin position="96"/>
        <end position="116"/>
    </location>
</feature>
<feature type="compositionally biased region" description="Low complexity" evidence="1">
    <location>
        <begin position="10"/>
        <end position="49"/>
    </location>
</feature>
<dbReference type="AlphaFoldDB" id="A0A1G4KND7"/>
<protein>
    <submittedName>
        <fullName evidence="2">LANO_0H18250g1_1</fullName>
    </submittedName>
</protein>
<proteinExistence type="predicted"/>
<gene>
    <name evidence="2" type="ORF">LANO_0H18250G</name>
</gene>
<evidence type="ECO:0000313" key="2">
    <source>
        <dbReference type="EMBL" id="SCV05927.1"/>
    </source>
</evidence>
<dbReference type="EMBL" id="LT598447">
    <property type="protein sequence ID" value="SCV05927.1"/>
    <property type="molecule type" value="Genomic_DNA"/>
</dbReference>
<name>A0A1G4KND7_9SACH</name>
<dbReference type="Proteomes" id="UP000189911">
    <property type="component" value="Chromosome H"/>
</dbReference>
<sequence>MSTAAHKPKLTGWAAAAAKAAPKAQTKPTAFSDSPTNSSKSIKPKISAPVRSPLPPSHPKDKDVAKKTKKPASKPAFNSEQITEFLRSNYTEQATLPNTTVYSKPKTRGYPDWGTTTNNKWKSKKYACLNEVARSLRP</sequence>
<feature type="region of interest" description="Disordered" evidence="1">
    <location>
        <begin position="1"/>
        <end position="80"/>
    </location>
</feature>
<evidence type="ECO:0000256" key="1">
    <source>
        <dbReference type="SAM" id="MobiDB-lite"/>
    </source>
</evidence>
<organism evidence="2 3">
    <name type="scientific">Lachancea nothofagi CBS 11611</name>
    <dbReference type="NCBI Taxonomy" id="1266666"/>
    <lineage>
        <taxon>Eukaryota</taxon>
        <taxon>Fungi</taxon>
        <taxon>Dikarya</taxon>
        <taxon>Ascomycota</taxon>
        <taxon>Saccharomycotina</taxon>
        <taxon>Saccharomycetes</taxon>
        <taxon>Saccharomycetales</taxon>
        <taxon>Saccharomycetaceae</taxon>
        <taxon>Lachancea</taxon>
    </lineage>
</organism>